<dbReference type="Proteomes" id="UP000887572">
    <property type="component" value="Unplaced"/>
</dbReference>
<protein>
    <submittedName>
        <fullName evidence="2">Uncharacterized protein</fullName>
    </submittedName>
</protein>
<reference evidence="2" key="1">
    <citation type="submission" date="2022-11" db="UniProtKB">
        <authorList>
            <consortium name="WormBaseParasite"/>
        </authorList>
    </citation>
    <scope>IDENTIFICATION</scope>
</reference>
<sequence length="109" mass="11884">MLSKSCWRAPINHVKGKNSLNTNHAIIICFNLPASLLVANHVPAGGPMAVILNGDFHRQISSMQAGSMQTPGFSQLYILDPAEAMEHRRTNPTFTGEKITSENAFVQGH</sequence>
<accession>A0A914HRI2</accession>
<name>A0A914HRI2_GLORO</name>
<dbReference type="AlphaFoldDB" id="A0A914HRI2"/>
<dbReference type="WBParaSite" id="Gr19_v10_g3987.t1">
    <property type="protein sequence ID" value="Gr19_v10_g3987.t1"/>
    <property type="gene ID" value="Gr19_v10_g3987"/>
</dbReference>
<keyword evidence="1" id="KW-1185">Reference proteome</keyword>
<evidence type="ECO:0000313" key="1">
    <source>
        <dbReference type="Proteomes" id="UP000887572"/>
    </source>
</evidence>
<evidence type="ECO:0000313" key="2">
    <source>
        <dbReference type="WBParaSite" id="Gr19_v10_g3987.t1"/>
    </source>
</evidence>
<proteinExistence type="predicted"/>
<organism evidence="1 2">
    <name type="scientific">Globodera rostochiensis</name>
    <name type="common">Golden nematode worm</name>
    <name type="synonym">Heterodera rostochiensis</name>
    <dbReference type="NCBI Taxonomy" id="31243"/>
    <lineage>
        <taxon>Eukaryota</taxon>
        <taxon>Metazoa</taxon>
        <taxon>Ecdysozoa</taxon>
        <taxon>Nematoda</taxon>
        <taxon>Chromadorea</taxon>
        <taxon>Rhabditida</taxon>
        <taxon>Tylenchina</taxon>
        <taxon>Tylenchomorpha</taxon>
        <taxon>Tylenchoidea</taxon>
        <taxon>Heteroderidae</taxon>
        <taxon>Heteroderinae</taxon>
        <taxon>Globodera</taxon>
    </lineage>
</organism>